<proteinExistence type="predicted"/>
<evidence type="ECO:0000313" key="1">
    <source>
        <dbReference type="EMBL" id="AZA49360.1"/>
    </source>
</evidence>
<dbReference type="Proteomes" id="UP000273270">
    <property type="component" value="Chromosome"/>
</dbReference>
<sequence length="60" mass="7348">MVKTRYFYKNFQSLFSANFDDEIKFSFFISFVFQWDNQTNWLKTGMFCNGIFLTNLLFVF</sequence>
<accession>A0A3G6M181</accession>
<dbReference type="EMBL" id="CP033920">
    <property type="protein sequence ID" value="AZA49360.1"/>
    <property type="molecule type" value="Genomic_DNA"/>
</dbReference>
<reference evidence="2" key="1">
    <citation type="submission" date="2018-11" db="EMBL/GenBank/DDBJ databases">
        <title>Proposal to divide the Flavobacteriaceae and reorganize its genera based on Amino Acid Identity values calculated from whole genome sequences.</title>
        <authorList>
            <person name="Nicholson A.C."/>
            <person name="Gulvik C.A."/>
            <person name="Whitney A.M."/>
            <person name="Humrighouse B.W."/>
            <person name="Bell M."/>
            <person name="Holmes B."/>
            <person name="Steigerwalt A.G."/>
            <person name="Villarma A."/>
            <person name="Sheth M."/>
            <person name="Batra D."/>
            <person name="Pryor J."/>
            <person name="Bernardet J.-F."/>
            <person name="Hugo C."/>
            <person name="Kampfer P."/>
            <person name="Newman J."/>
            <person name="McQuiston J.R."/>
        </authorList>
    </citation>
    <scope>NUCLEOTIDE SEQUENCE [LARGE SCALE GENOMIC DNA]</scope>
    <source>
        <strain evidence="2">G0188</strain>
    </source>
</reference>
<keyword evidence="2" id="KW-1185">Reference proteome</keyword>
<name>A0A3G6M181_CHRCU</name>
<evidence type="ECO:0000313" key="2">
    <source>
        <dbReference type="Proteomes" id="UP000273270"/>
    </source>
</evidence>
<organism evidence="1 2">
    <name type="scientific">Chryseobacterium carnipullorum</name>
    <dbReference type="NCBI Taxonomy" id="1124835"/>
    <lineage>
        <taxon>Bacteria</taxon>
        <taxon>Pseudomonadati</taxon>
        <taxon>Bacteroidota</taxon>
        <taxon>Flavobacteriia</taxon>
        <taxon>Flavobacteriales</taxon>
        <taxon>Weeksellaceae</taxon>
        <taxon>Chryseobacterium group</taxon>
        <taxon>Chryseobacterium</taxon>
    </lineage>
</organism>
<dbReference type="KEGG" id="ccau:EG346_14770"/>
<dbReference type="AlphaFoldDB" id="A0A3G6M181"/>
<protein>
    <submittedName>
        <fullName evidence="1">Uncharacterized protein</fullName>
    </submittedName>
</protein>
<gene>
    <name evidence="1" type="ORF">EG346_14770</name>
</gene>